<dbReference type="EMBL" id="CP121671">
    <property type="protein sequence ID" value="WFT74519.1"/>
    <property type="molecule type" value="Genomic_DNA"/>
</dbReference>
<protein>
    <submittedName>
        <fullName evidence="1">Uncharacterized protein</fullName>
    </submittedName>
</protein>
<sequence>MRKGLLAGLGIILLFFMGWLQPAAELESYAAESADEPVELMASIDAEMKAIPSSQSTTVPICKSGFPLPFLMHNPALREMSIADKFSFKRLYISEPLRCVDVMKY</sequence>
<dbReference type="RefSeq" id="WP_283076515.1">
    <property type="nucleotide sequence ID" value="NZ_CP121671.1"/>
</dbReference>
<proteinExistence type="predicted"/>
<organism evidence="1 2">
    <name type="scientific">Halobacillus naozhouensis</name>
    <dbReference type="NCBI Taxonomy" id="554880"/>
    <lineage>
        <taxon>Bacteria</taxon>
        <taxon>Bacillati</taxon>
        <taxon>Bacillota</taxon>
        <taxon>Bacilli</taxon>
        <taxon>Bacillales</taxon>
        <taxon>Bacillaceae</taxon>
        <taxon>Halobacillus</taxon>
    </lineage>
</organism>
<evidence type="ECO:0000313" key="1">
    <source>
        <dbReference type="EMBL" id="WFT74519.1"/>
    </source>
</evidence>
<accession>A0ABY8IWB9</accession>
<name>A0ABY8IWB9_9BACI</name>
<reference evidence="1 2" key="1">
    <citation type="submission" date="2023-04" db="EMBL/GenBank/DDBJ databases">
        <title>Genome sequence of Halobacillus naozhouensis KACC 21980.</title>
        <authorList>
            <person name="Kim S."/>
            <person name="Heo J."/>
            <person name="Kwon S.-W."/>
        </authorList>
    </citation>
    <scope>NUCLEOTIDE SEQUENCE [LARGE SCALE GENOMIC DNA]</scope>
    <source>
        <strain evidence="1 2">KCTC 13234</strain>
    </source>
</reference>
<dbReference type="Proteomes" id="UP001221597">
    <property type="component" value="Chromosome"/>
</dbReference>
<keyword evidence="2" id="KW-1185">Reference proteome</keyword>
<evidence type="ECO:0000313" key="2">
    <source>
        <dbReference type="Proteomes" id="UP001221597"/>
    </source>
</evidence>
<gene>
    <name evidence="1" type="ORF">P9989_19545</name>
</gene>